<sequence>MEVMRSFSDGNRVRRRILRSKDVARKRVRETRAELGANGTQHRIEHRSEENGARRDDPPPSRGQRPSLRILPLSPHASNDPTPDPKTDSPERTKTSKPGARMVDFVYTI</sequence>
<organism evidence="2 3">
    <name type="scientific">Cylindrobasidium torrendii FP15055 ss-10</name>
    <dbReference type="NCBI Taxonomy" id="1314674"/>
    <lineage>
        <taxon>Eukaryota</taxon>
        <taxon>Fungi</taxon>
        <taxon>Dikarya</taxon>
        <taxon>Basidiomycota</taxon>
        <taxon>Agaricomycotina</taxon>
        <taxon>Agaricomycetes</taxon>
        <taxon>Agaricomycetidae</taxon>
        <taxon>Agaricales</taxon>
        <taxon>Marasmiineae</taxon>
        <taxon>Physalacriaceae</taxon>
        <taxon>Cylindrobasidium</taxon>
    </lineage>
</organism>
<protein>
    <submittedName>
        <fullName evidence="2">Uncharacterized protein</fullName>
    </submittedName>
</protein>
<name>A0A0D7AWF8_9AGAR</name>
<accession>A0A0D7AWF8</accession>
<feature type="compositionally biased region" description="Basic and acidic residues" evidence="1">
    <location>
        <begin position="42"/>
        <end position="59"/>
    </location>
</feature>
<keyword evidence="3" id="KW-1185">Reference proteome</keyword>
<dbReference type="Proteomes" id="UP000054007">
    <property type="component" value="Unassembled WGS sequence"/>
</dbReference>
<proteinExistence type="predicted"/>
<evidence type="ECO:0000256" key="1">
    <source>
        <dbReference type="SAM" id="MobiDB-lite"/>
    </source>
</evidence>
<gene>
    <name evidence="2" type="ORF">CYLTODRAFT_495156</name>
</gene>
<evidence type="ECO:0000313" key="2">
    <source>
        <dbReference type="EMBL" id="KIY61636.1"/>
    </source>
</evidence>
<feature type="compositionally biased region" description="Basic and acidic residues" evidence="1">
    <location>
        <begin position="83"/>
        <end position="94"/>
    </location>
</feature>
<dbReference type="AlphaFoldDB" id="A0A0D7AWF8"/>
<dbReference type="EMBL" id="KN880901">
    <property type="protein sequence ID" value="KIY61636.1"/>
    <property type="molecule type" value="Genomic_DNA"/>
</dbReference>
<reference evidence="2 3" key="1">
    <citation type="journal article" date="2015" name="Fungal Genet. Biol.">
        <title>Evolution of novel wood decay mechanisms in Agaricales revealed by the genome sequences of Fistulina hepatica and Cylindrobasidium torrendii.</title>
        <authorList>
            <person name="Floudas D."/>
            <person name="Held B.W."/>
            <person name="Riley R."/>
            <person name="Nagy L.G."/>
            <person name="Koehler G."/>
            <person name="Ransdell A.S."/>
            <person name="Younus H."/>
            <person name="Chow J."/>
            <person name="Chiniquy J."/>
            <person name="Lipzen A."/>
            <person name="Tritt A."/>
            <person name="Sun H."/>
            <person name="Haridas S."/>
            <person name="LaButti K."/>
            <person name="Ohm R.A."/>
            <person name="Kues U."/>
            <person name="Blanchette R.A."/>
            <person name="Grigoriev I.V."/>
            <person name="Minto R.E."/>
            <person name="Hibbett D.S."/>
        </authorList>
    </citation>
    <scope>NUCLEOTIDE SEQUENCE [LARGE SCALE GENOMIC DNA]</scope>
    <source>
        <strain evidence="2 3">FP15055 ss-10</strain>
    </source>
</reference>
<feature type="region of interest" description="Disordered" evidence="1">
    <location>
        <begin position="25"/>
        <end position="109"/>
    </location>
</feature>
<evidence type="ECO:0000313" key="3">
    <source>
        <dbReference type="Proteomes" id="UP000054007"/>
    </source>
</evidence>